<accession>A0A6C0DXY4</accession>
<organism evidence="1">
    <name type="scientific">viral metagenome</name>
    <dbReference type="NCBI Taxonomy" id="1070528"/>
    <lineage>
        <taxon>unclassified sequences</taxon>
        <taxon>metagenomes</taxon>
        <taxon>organismal metagenomes</taxon>
    </lineage>
</organism>
<dbReference type="EMBL" id="MN739697">
    <property type="protein sequence ID" value="QHT21786.1"/>
    <property type="molecule type" value="Genomic_DNA"/>
</dbReference>
<dbReference type="AlphaFoldDB" id="A0A6C0DXY4"/>
<reference evidence="1" key="1">
    <citation type="journal article" date="2020" name="Nature">
        <title>Giant virus diversity and host interactions through global metagenomics.</title>
        <authorList>
            <person name="Schulz F."/>
            <person name="Roux S."/>
            <person name="Paez-Espino D."/>
            <person name="Jungbluth S."/>
            <person name="Walsh D.A."/>
            <person name="Denef V.J."/>
            <person name="McMahon K.D."/>
            <person name="Konstantinidis K.T."/>
            <person name="Eloe-Fadrosh E.A."/>
            <person name="Kyrpides N.C."/>
            <person name="Woyke T."/>
        </authorList>
    </citation>
    <scope>NUCLEOTIDE SEQUENCE</scope>
    <source>
        <strain evidence="1">GVMAG-M-3300023179-103</strain>
    </source>
</reference>
<proteinExistence type="predicted"/>
<evidence type="ECO:0000313" key="1">
    <source>
        <dbReference type="EMBL" id="QHT21786.1"/>
    </source>
</evidence>
<protein>
    <submittedName>
        <fullName evidence="1">Uncharacterized protein</fullName>
    </submittedName>
</protein>
<sequence length="131" mass="14768">MPLEITQLFVAGLLAWFRSLRTGKVPSTNGRMFKEQASETELKLITALNAHDICCSENFKIICALLSIEPGNKTCRYVSNLLTAINDSFERTYCWECNSFVKQLFQNGECDDCALKNELKIKERLSSSSSS</sequence>
<name>A0A6C0DXY4_9ZZZZ</name>